<dbReference type="GO" id="GO:0005637">
    <property type="term" value="C:nuclear inner membrane"/>
    <property type="evidence" value="ECO:0007669"/>
    <property type="project" value="UniProtKB-SubCell"/>
</dbReference>
<dbReference type="Gene3D" id="2.60.120.260">
    <property type="entry name" value="Galactose-binding domain-like"/>
    <property type="match status" value="1"/>
</dbReference>
<protein>
    <recommendedName>
        <fullName evidence="8">SUN domain-containing protein</fullName>
    </recommendedName>
</protein>
<keyword evidence="1 7" id="KW-0812">Transmembrane</keyword>
<dbReference type="GO" id="GO:0043495">
    <property type="term" value="F:protein-membrane adaptor activity"/>
    <property type="evidence" value="ECO:0007669"/>
    <property type="project" value="TreeGrafter"/>
</dbReference>
<dbReference type="Proteomes" id="UP000823561">
    <property type="component" value="Chromosome 6"/>
</dbReference>
<name>A0AAV6H2T9_9TELE</name>
<feature type="compositionally biased region" description="Basic and acidic residues" evidence="6">
    <location>
        <begin position="181"/>
        <end position="190"/>
    </location>
</feature>
<dbReference type="AlphaFoldDB" id="A0AAV6H2T9"/>
<evidence type="ECO:0000256" key="5">
    <source>
        <dbReference type="ARBA" id="ARBA00037816"/>
    </source>
</evidence>
<feature type="compositionally biased region" description="Polar residues" evidence="6">
    <location>
        <begin position="578"/>
        <end position="588"/>
    </location>
</feature>
<evidence type="ECO:0000313" key="10">
    <source>
        <dbReference type="Proteomes" id="UP000823561"/>
    </source>
</evidence>
<gene>
    <name evidence="9" type="ORF">AALO_G00088460</name>
</gene>
<feature type="transmembrane region" description="Helical" evidence="7">
    <location>
        <begin position="478"/>
        <end position="494"/>
    </location>
</feature>
<feature type="compositionally biased region" description="Polar residues" evidence="6">
    <location>
        <begin position="191"/>
        <end position="201"/>
    </location>
</feature>
<comment type="caution">
    <text evidence="9">The sequence shown here is derived from an EMBL/GenBank/DDBJ whole genome shotgun (WGS) entry which is preliminary data.</text>
</comment>
<evidence type="ECO:0000256" key="6">
    <source>
        <dbReference type="SAM" id="MobiDB-lite"/>
    </source>
</evidence>
<accession>A0AAV6H2T9</accession>
<evidence type="ECO:0000313" key="9">
    <source>
        <dbReference type="EMBL" id="KAG5280382.1"/>
    </source>
</evidence>
<keyword evidence="10" id="KW-1185">Reference proteome</keyword>
<sequence>MNMDFSPLHTYTPPQCAPDNTGYTYSLSSSYSLAALEFEQEHHIAPVYDSPRMSRKSLRLHTATGLYGNDGLDEQSHNHSVSYSSSSASGSTRRTVRSRRQQQQQQQSSAELQTDSQTLTLTQTQTPIRRTLRSHSSYVLGQAQTDASLSGSLLDGASLKEHATSTPKVWGTELEADLKAGRSVRTEHSSSSRVNGNASVTHSHTTVANGYICRDCSLHGENKDALTAYSSSGTSSSSSSSSTSAAALASAVAGGDAGLHRTSSSTTTSIYSSKRSQKHRTGVLACVSGACLHQSRRALTSVFTFITLLFHRLLGDSSGHTQQQDSSKGVLVSVLDTLWGAGAAFWESVRVLKWRLQQRLFYRNPQPKAHSSYCGSMNVKDLVTGDGHLNLNGSLCDDCKGSQHLESHTLHTHSSRRRGLLGALLALLTYTGAGVLQVCRAIASIGANVTRKLLALLWLVLLAPGKAAKAAFWWLGAAWYQFITLMSLLNVFFLTRCLPKLWKLLPFLLAFLLLLGLWYLGPSSLLGLLPVVNLTEWSSESQYSLLPSSSLFPAADAPMEQAPPLPPISSPTPATPSVQQAPNPSLLPSTPPDVAGGSLGVRYLRSSMWWSRRLTRPRLAELEILLQALAAKTEEVQHGQKDQEAEAAVPPPPVSVGVGQEEHDALLQQVGRLEAELGRIRDDLQGVMGCRGRCEQLDTLKETVSAQVSAQVSAGVRRELQALFYGGEAGAVADDARLPESLLQWLSARFVRGDDLHASLAALEKSILGNVSLQLEQNRQPACAETVTQSVTHTALAAGMNEQDVHLIVQNALRLYSQDRTGKVDYALESGGGSILSTRCSETYETKTALMSLFGLPLWYFSQSPRVVIQPDVYPGNCWAFKGSQGYLVIRLSLSVLPSSFCLEHIPKALSPTGSISSAPRHFTVYGLEDEYQEEGKLLGDYTYEEDGESLQTFPVMEKNDQAFQIIEMRVLSNWGHPEYTCLYRFRVHGEPKLK</sequence>
<evidence type="ECO:0000256" key="4">
    <source>
        <dbReference type="ARBA" id="ARBA00023136"/>
    </source>
</evidence>
<keyword evidence="3" id="KW-0175">Coiled coil</keyword>
<dbReference type="PANTHER" id="PTHR12911">
    <property type="entry name" value="SAD1/UNC-84-LIKE PROTEIN-RELATED"/>
    <property type="match status" value="1"/>
</dbReference>
<evidence type="ECO:0000256" key="2">
    <source>
        <dbReference type="ARBA" id="ARBA00022989"/>
    </source>
</evidence>
<dbReference type="PANTHER" id="PTHR12911:SF23">
    <property type="entry name" value="SUN DOMAIN-CONTAINING PROTEIN 1"/>
    <property type="match status" value="1"/>
</dbReference>
<feature type="region of interest" description="Disordered" evidence="6">
    <location>
        <begin position="562"/>
        <end position="592"/>
    </location>
</feature>
<feature type="compositionally biased region" description="Low complexity" evidence="6">
    <location>
        <begin position="101"/>
        <end position="128"/>
    </location>
</feature>
<feature type="compositionally biased region" description="Low complexity" evidence="6">
    <location>
        <begin position="78"/>
        <end position="93"/>
    </location>
</feature>
<proteinExistence type="predicted"/>
<evidence type="ECO:0000259" key="8">
    <source>
        <dbReference type="PROSITE" id="PS51469"/>
    </source>
</evidence>
<dbReference type="InterPro" id="IPR032680">
    <property type="entry name" value="SUN1_N"/>
</dbReference>
<keyword evidence="2 7" id="KW-1133">Transmembrane helix</keyword>
<dbReference type="GO" id="GO:0034993">
    <property type="term" value="C:meiotic nuclear membrane microtubule tethering complex"/>
    <property type="evidence" value="ECO:0007669"/>
    <property type="project" value="TreeGrafter"/>
</dbReference>
<dbReference type="FunFam" id="2.60.120.260:FF:000009">
    <property type="entry name" value="SUN domain-containing protein 1 isoform X1"/>
    <property type="match status" value="1"/>
</dbReference>
<evidence type="ECO:0000256" key="1">
    <source>
        <dbReference type="ARBA" id="ARBA00022692"/>
    </source>
</evidence>
<feature type="region of interest" description="Disordered" evidence="6">
    <location>
        <begin position="69"/>
        <end position="128"/>
    </location>
</feature>
<feature type="compositionally biased region" description="Pro residues" evidence="6">
    <location>
        <begin position="562"/>
        <end position="574"/>
    </location>
</feature>
<feature type="domain" description="SUN" evidence="8">
    <location>
        <begin position="832"/>
        <end position="993"/>
    </location>
</feature>
<organism evidence="9 10">
    <name type="scientific">Alosa alosa</name>
    <name type="common">allis shad</name>
    <dbReference type="NCBI Taxonomy" id="278164"/>
    <lineage>
        <taxon>Eukaryota</taxon>
        <taxon>Metazoa</taxon>
        <taxon>Chordata</taxon>
        <taxon>Craniata</taxon>
        <taxon>Vertebrata</taxon>
        <taxon>Euteleostomi</taxon>
        <taxon>Actinopterygii</taxon>
        <taxon>Neopterygii</taxon>
        <taxon>Teleostei</taxon>
        <taxon>Clupei</taxon>
        <taxon>Clupeiformes</taxon>
        <taxon>Clupeoidei</taxon>
        <taxon>Clupeidae</taxon>
        <taxon>Alosa</taxon>
    </lineage>
</organism>
<dbReference type="PROSITE" id="PS51469">
    <property type="entry name" value="SUN"/>
    <property type="match status" value="1"/>
</dbReference>
<reference evidence="9" key="1">
    <citation type="submission" date="2020-10" db="EMBL/GenBank/DDBJ databases">
        <title>Chromosome-scale genome assembly of the Allis shad, Alosa alosa.</title>
        <authorList>
            <person name="Margot Z."/>
            <person name="Christophe K."/>
            <person name="Cabau C."/>
            <person name="Louis A."/>
            <person name="Berthelot C."/>
            <person name="Parey E."/>
            <person name="Roest Crollius H."/>
            <person name="Montfort J."/>
            <person name="Robinson-Rechavi M."/>
            <person name="Bucao C."/>
            <person name="Bouchez O."/>
            <person name="Gislard M."/>
            <person name="Lluch J."/>
            <person name="Milhes M."/>
            <person name="Lampietro C."/>
            <person name="Lopez Roques C."/>
            <person name="Donnadieu C."/>
            <person name="Braasch I."/>
            <person name="Desvignes T."/>
            <person name="Postlethwait J."/>
            <person name="Bobe J."/>
            <person name="Guiguen Y."/>
        </authorList>
    </citation>
    <scope>NUCLEOTIDE SEQUENCE</scope>
    <source>
        <strain evidence="9">M-15738</strain>
        <tissue evidence="9">Blood</tissue>
    </source>
</reference>
<dbReference type="Pfam" id="PF07738">
    <property type="entry name" value="Sad1_UNC"/>
    <property type="match status" value="1"/>
</dbReference>
<dbReference type="EMBL" id="JADWDJ010000006">
    <property type="protein sequence ID" value="KAG5280382.1"/>
    <property type="molecule type" value="Genomic_DNA"/>
</dbReference>
<evidence type="ECO:0000256" key="3">
    <source>
        <dbReference type="ARBA" id="ARBA00023054"/>
    </source>
</evidence>
<dbReference type="Pfam" id="PF09387">
    <property type="entry name" value="MRP"/>
    <property type="match status" value="1"/>
</dbReference>
<dbReference type="InterPro" id="IPR045119">
    <property type="entry name" value="SUN1-5"/>
</dbReference>
<dbReference type="InterPro" id="IPR012919">
    <property type="entry name" value="SUN_dom"/>
</dbReference>
<evidence type="ECO:0000256" key="7">
    <source>
        <dbReference type="SAM" id="Phobius"/>
    </source>
</evidence>
<comment type="subcellular location">
    <subcellularLocation>
        <location evidence="5">Nucleus inner membrane</location>
        <topology evidence="5">Single-pass type II membrane protein</topology>
    </subcellularLocation>
</comment>
<keyword evidence="4 7" id="KW-0472">Membrane</keyword>
<feature type="transmembrane region" description="Helical" evidence="7">
    <location>
        <begin position="501"/>
        <end position="520"/>
    </location>
</feature>
<feature type="region of interest" description="Disordered" evidence="6">
    <location>
        <begin position="181"/>
        <end position="201"/>
    </location>
</feature>